<evidence type="ECO:0000313" key="2">
    <source>
        <dbReference type="EMBL" id="JAD93761.1"/>
    </source>
</evidence>
<accession>A0A0A9E150</accession>
<protein>
    <submittedName>
        <fullName evidence="2">Uncharacterized protein</fullName>
    </submittedName>
</protein>
<reference evidence="2" key="1">
    <citation type="submission" date="2014-09" db="EMBL/GenBank/DDBJ databases">
        <authorList>
            <person name="Magalhaes I.L.F."/>
            <person name="Oliveira U."/>
            <person name="Santos F.R."/>
            <person name="Vidigal T.H.D.A."/>
            <person name="Brescovit A.D."/>
            <person name="Santos A.J."/>
        </authorList>
    </citation>
    <scope>NUCLEOTIDE SEQUENCE</scope>
    <source>
        <tissue evidence="2">Shoot tissue taken approximately 20 cm above the soil surface</tissue>
    </source>
</reference>
<proteinExistence type="predicted"/>
<keyword evidence="1" id="KW-0472">Membrane</keyword>
<dbReference type="AlphaFoldDB" id="A0A0A9E150"/>
<keyword evidence="1" id="KW-1133">Transmembrane helix</keyword>
<evidence type="ECO:0000256" key="1">
    <source>
        <dbReference type="SAM" id="Phobius"/>
    </source>
</evidence>
<sequence>MAASVDAHTSRCSVPAQCRSTAAACSAAPALALLLPPSPRSTRWRWCLSAVEADTANTLWVAKKPSSRRRRERERKVAVRGSFAAAFLDLAVGGDGILWWDHCGREWQT</sequence>
<organism evidence="2">
    <name type="scientific">Arundo donax</name>
    <name type="common">Giant reed</name>
    <name type="synonym">Donax arundinaceus</name>
    <dbReference type="NCBI Taxonomy" id="35708"/>
    <lineage>
        <taxon>Eukaryota</taxon>
        <taxon>Viridiplantae</taxon>
        <taxon>Streptophyta</taxon>
        <taxon>Embryophyta</taxon>
        <taxon>Tracheophyta</taxon>
        <taxon>Spermatophyta</taxon>
        <taxon>Magnoliopsida</taxon>
        <taxon>Liliopsida</taxon>
        <taxon>Poales</taxon>
        <taxon>Poaceae</taxon>
        <taxon>PACMAD clade</taxon>
        <taxon>Arundinoideae</taxon>
        <taxon>Arundineae</taxon>
        <taxon>Arundo</taxon>
    </lineage>
</organism>
<keyword evidence="1" id="KW-0812">Transmembrane</keyword>
<feature type="transmembrane region" description="Helical" evidence="1">
    <location>
        <begin position="77"/>
        <end position="100"/>
    </location>
</feature>
<reference evidence="2" key="2">
    <citation type="journal article" date="2015" name="Data Brief">
        <title>Shoot transcriptome of the giant reed, Arundo donax.</title>
        <authorList>
            <person name="Barrero R.A."/>
            <person name="Guerrero F.D."/>
            <person name="Moolhuijzen P."/>
            <person name="Goolsby J.A."/>
            <person name="Tidwell J."/>
            <person name="Bellgard S.E."/>
            <person name="Bellgard M.I."/>
        </authorList>
    </citation>
    <scope>NUCLEOTIDE SEQUENCE</scope>
    <source>
        <tissue evidence="2">Shoot tissue taken approximately 20 cm above the soil surface</tissue>
    </source>
</reference>
<dbReference type="EMBL" id="GBRH01204134">
    <property type="protein sequence ID" value="JAD93761.1"/>
    <property type="molecule type" value="Transcribed_RNA"/>
</dbReference>
<name>A0A0A9E150_ARUDO</name>